<dbReference type="AlphaFoldDB" id="A0A0F9LAC9"/>
<protein>
    <submittedName>
        <fullName evidence="1">Uncharacterized protein</fullName>
    </submittedName>
</protein>
<dbReference type="EMBL" id="LAZR01006683">
    <property type="protein sequence ID" value="KKM90338.1"/>
    <property type="molecule type" value="Genomic_DNA"/>
</dbReference>
<proteinExistence type="predicted"/>
<gene>
    <name evidence="1" type="ORF">LCGC14_1239620</name>
</gene>
<name>A0A0F9LAC9_9ZZZZ</name>
<comment type="caution">
    <text evidence="1">The sequence shown here is derived from an EMBL/GenBank/DDBJ whole genome shotgun (WGS) entry which is preliminary data.</text>
</comment>
<sequence>MRDAKDKRIKELEDALRPFANAYTRMRSYGEEPTNDSPLYAGYGDYGYELIDGEEGPPLTVDHLQRASILITGN</sequence>
<evidence type="ECO:0000313" key="1">
    <source>
        <dbReference type="EMBL" id="KKM90338.1"/>
    </source>
</evidence>
<accession>A0A0F9LAC9</accession>
<reference evidence="1" key="1">
    <citation type="journal article" date="2015" name="Nature">
        <title>Complex archaea that bridge the gap between prokaryotes and eukaryotes.</title>
        <authorList>
            <person name="Spang A."/>
            <person name="Saw J.H."/>
            <person name="Jorgensen S.L."/>
            <person name="Zaremba-Niedzwiedzka K."/>
            <person name="Martijn J."/>
            <person name="Lind A.E."/>
            <person name="van Eijk R."/>
            <person name="Schleper C."/>
            <person name="Guy L."/>
            <person name="Ettema T.J."/>
        </authorList>
    </citation>
    <scope>NUCLEOTIDE SEQUENCE</scope>
</reference>
<organism evidence="1">
    <name type="scientific">marine sediment metagenome</name>
    <dbReference type="NCBI Taxonomy" id="412755"/>
    <lineage>
        <taxon>unclassified sequences</taxon>
        <taxon>metagenomes</taxon>
        <taxon>ecological metagenomes</taxon>
    </lineage>
</organism>